<dbReference type="PANTHER" id="PTHR12286:SF5">
    <property type="entry name" value="SACCHAROPINE DEHYDROGENASE-LIKE OXIDOREDUCTASE"/>
    <property type="match status" value="1"/>
</dbReference>
<dbReference type="RefSeq" id="WP_158767104.1">
    <property type="nucleotide sequence ID" value="NZ_CP047045.1"/>
</dbReference>
<feature type="domain" description="Saccharopine dehydrogenase NADP binding" evidence="1">
    <location>
        <begin position="8"/>
        <end position="134"/>
    </location>
</feature>
<dbReference type="GO" id="GO:0009247">
    <property type="term" value="P:glycolipid biosynthetic process"/>
    <property type="evidence" value="ECO:0007669"/>
    <property type="project" value="TreeGrafter"/>
</dbReference>
<dbReference type="SUPFAM" id="SSF51735">
    <property type="entry name" value="NAD(P)-binding Rossmann-fold domains"/>
    <property type="match status" value="1"/>
</dbReference>
<dbReference type="PANTHER" id="PTHR12286">
    <property type="entry name" value="SACCHAROPINE DEHYDROGENASE-LIKE OXIDOREDUCTASE"/>
    <property type="match status" value="1"/>
</dbReference>
<evidence type="ECO:0000313" key="3">
    <source>
        <dbReference type="Proteomes" id="UP000431269"/>
    </source>
</evidence>
<organism evidence="2 3">
    <name type="scientific">Terricaulis silvestris</name>
    <dbReference type="NCBI Taxonomy" id="2686094"/>
    <lineage>
        <taxon>Bacteria</taxon>
        <taxon>Pseudomonadati</taxon>
        <taxon>Pseudomonadota</taxon>
        <taxon>Alphaproteobacteria</taxon>
        <taxon>Caulobacterales</taxon>
        <taxon>Caulobacteraceae</taxon>
        <taxon>Terricaulis</taxon>
    </lineage>
</organism>
<dbReference type="KEGG" id="tsv:DSM104635_03164"/>
<evidence type="ECO:0000259" key="1">
    <source>
        <dbReference type="Pfam" id="PF03435"/>
    </source>
</evidence>
<evidence type="ECO:0000313" key="2">
    <source>
        <dbReference type="EMBL" id="QGZ96306.1"/>
    </source>
</evidence>
<sequence length="419" mass="45341">MSAQEFDVIVYGATGFTGRLVADYLLKTYGVGGEVRWAMAGRDREKLKAVSIELGAPMDLPLITVASGELDALANRARVIITTVGPYQLYGEGLLGACVKAGVDYIDLCGEPNWMAAMIAKYETQAKQTGSRIVFSGGFDSIPFDCGVWYLQGKARERFGQPAQHVRGRVRKMKGGASGGTMASMLATFEAVRRDPRIGEQMLDPFALSPEQLVPQPSGEGAVNDADIPTWSAPFIMATINTKNVHRTNALTNYAYGRNFTYDEMMMTGEGDDGEKRANAAVKSSNMQRTLLGFAPTRALLKQFALPKPGQGPSKEERENGMFDVLFVGKTPDGRSIRTSVYGEKDPGYGCTSKMISEAALCLNDTPRSTTPGGIYTPAAAMGDALIDRLQARAVLRFQVEDEVKQVRAGPLPPDYQTA</sequence>
<dbReference type="AlphaFoldDB" id="A0A6I6MS99"/>
<dbReference type="Gene3D" id="3.40.50.720">
    <property type="entry name" value="NAD(P)-binding Rossmann-like Domain"/>
    <property type="match status" value="1"/>
</dbReference>
<dbReference type="InterPro" id="IPR051276">
    <property type="entry name" value="Saccharopine_DH-like_oxidrdct"/>
</dbReference>
<name>A0A6I6MS99_9CAUL</name>
<keyword evidence="2" id="KW-0560">Oxidoreductase</keyword>
<keyword evidence="3" id="KW-1185">Reference proteome</keyword>
<accession>A0A6I6MS99</accession>
<dbReference type="InterPro" id="IPR036291">
    <property type="entry name" value="NAD(P)-bd_dom_sf"/>
</dbReference>
<dbReference type="EMBL" id="CP047045">
    <property type="protein sequence ID" value="QGZ96306.1"/>
    <property type="molecule type" value="Genomic_DNA"/>
</dbReference>
<proteinExistence type="predicted"/>
<dbReference type="EC" id="1.3.1.-" evidence="2"/>
<dbReference type="Pfam" id="PF03435">
    <property type="entry name" value="Sacchrp_dh_NADP"/>
    <property type="match status" value="1"/>
</dbReference>
<protein>
    <submittedName>
        <fullName evidence="2">Trans-acting enoyl reductasec</fullName>
        <ecNumber evidence="2">1.3.1.-</ecNumber>
    </submittedName>
</protein>
<dbReference type="InterPro" id="IPR005097">
    <property type="entry name" value="Sacchrp_dh_NADP-bd"/>
</dbReference>
<gene>
    <name evidence="2" type="ORF">DSM104635_03164</name>
</gene>
<dbReference type="GO" id="GO:0005886">
    <property type="term" value="C:plasma membrane"/>
    <property type="evidence" value="ECO:0007669"/>
    <property type="project" value="TreeGrafter"/>
</dbReference>
<reference evidence="3" key="1">
    <citation type="submission" date="2019-12" db="EMBL/GenBank/DDBJ databases">
        <title>Complete genome of Terracaulis silvestris 0127_4.</title>
        <authorList>
            <person name="Vieira S."/>
            <person name="Riedel T."/>
            <person name="Sproer C."/>
            <person name="Pascual J."/>
            <person name="Boedeker C."/>
            <person name="Overmann J."/>
        </authorList>
    </citation>
    <scope>NUCLEOTIDE SEQUENCE [LARGE SCALE GENOMIC DNA]</scope>
    <source>
        <strain evidence="3">0127_4</strain>
    </source>
</reference>
<dbReference type="Proteomes" id="UP000431269">
    <property type="component" value="Chromosome"/>
</dbReference>
<dbReference type="GO" id="GO:0016491">
    <property type="term" value="F:oxidoreductase activity"/>
    <property type="evidence" value="ECO:0007669"/>
    <property type="project" value="UniProtKB-KW"/>
</dbReference>